<evidence type="ECO:0000256" key="1">
    <source>
        <dbReference type="SAM" id="Phobius"/>
    </source>
</evidence>
<keyword evidence="1" id="KW-0472">Membrane</keyword>
<evidence type="ECO:0000313" key="2">
    <source>
        <dbReference type="EMBL" id="VCU54787.1"/>
    </source>
</evidence>
<dbReference type="AlphaFoldDB" id="A0A3P4AUH7"/>
<gene>
    <name evidence="2" type="ORF">TTHNP4_00195</name>
</gene>
<evidence type="ECO:0000313" key="3">
    <source>
        <dbReference type="Proteomes" id="UP000279841"/>
    </source>
</evidence>
<sequence length="49" mass="5946">MSYLGVWTMPEKKHWLLDNPWLLLLLHTVLFVGLYLIWGWLDITRIPRP</sequence>
<accession>A0A3P4AUH7</accession>
<geneLocation type="plasmid" evidence="2 3">
    <name>4</name>
</geneLocation>
<protein>
    <submittedName>
        <fullName evidence="2">Uncharacterized protein</fullName>
    </submittedName>
</protein>
<reference evidence="2 3" key="1">
    <citation type="submission" date="2018-10" db="EMBL/GenBank/DDBJ databases">
        <authorList>
            <person name="Peiro R."/>
            <person name="Begona"/>
            <person name="Cbmso G."/>
            <person name="Lopez M."/>
            <person name="Gonzalez S."/>
            <person name="Sacristan E."/>
            <person name="Castillo E."/>
        </authorList>
    </citation>
    <scope>NUCLEOTIDE SEQUENCE [LARGE SCALE GENOMIC DNA]</scope>
    <source>
        <strain evidence="2">TTHNAR1</strain>
        <plasmid evidence="3">4</plasmid>
    </source>
</reference>
<keyword evidence="2" id="KW-0614">Plasmid</keyword>
<dbReference type="EMBL" id="LR027520">
    <property type="protein sequence ID" value="VCU54787.1"/>
    <property type="molecule type" value="Genomic_DNA"/>
</dbReference>
<feature type="transmembrane region" description="Helical" evidence="1">
    <location>
        <begin position="20"/>
        <end position="41"/>
    </location>
</feature>
<dbReference type="Proteomes" id="UP000279841">
    <property type="component" value="Plasmid 4"/>
</dbReference>
<organism evidence="2 3">
    <name type="scientific">Thermus thermophilus</name>
    <dbReference type="NCBI Taxonomy" id="274"/>
    <lineage>
        <taxon>Bacteria</taxon>
        <taxon>Thermotogati</taxon>
        <taxon>Deinococcota</taxon>
        <taxon>Deinococci</taxon>
        <taxon>Thermales</taxon>
        <taxon>Thermaceae</taxon>
        <taxon>Thermus</taxon>
    </lineage>
</organism>
<keyword evidence="1" id="KW-1133">Transmembrane helix</keyword>
<name>A0A3P4AUH7_THETH</name>
<keyword evidence="1" id="KW-0812">Transmembrane</keyword>
<proteinExistence type="predicted"/>